<gene>
    <name evidence="2" type="ORF">ACFPFO_11465</name>
</gene>
<comment type="caution">
    <text evidence="2">The sequence shown here is derived from an EMBL/GenBank/DDBJ whole genome shotgun (WGS) entry which is preliminary data.</text>
</comment>
<evidence type="ECO:0000259" key="1">
    <source>
        <dbReference type="Pfam" id="PF26479"/>
    </source>
</evidence>
<evidence type="ECO:0000313" key="2">
    <source>
        <dbReference type="EMBL" id="MFC4988362.1"/>
    </source>
</evidence>
<keyword evidence="3" id="KW-1185">Reference proteome</keyword>
<dbReference type="RefSeq" id="WP_224827182.1">
    <property type="nucleotide sequence ID" value="NZ_JAIVEF010000001.1"/>
</dbReference>
<proteinExistence type="predicted"/>
<dbReference type="Pfam" id="PF26479">
    <property type="entry name" value="DUF8152"/>
    <property type="match status" value="1"/>
</dbReference>
<feature type="domain" description="DUF8152" evidence="1">
    <location>
        <begin position="16"/>
        <end position="97"/>
    </location>
</feature>
<dbReference type="EMBL" id="JBHSJG010000036">
    <property type="protein sequence ID" value="MFC4988362.1"/>
    <property type="molecule type" value="Genomic_DNA"/>
</dbReference>
<dbReference type="Proteomes" id="UP001595925">
    <property type="component" value="Unassembled WGS sequence"/>
</dbReference>
<evidence type="ECO:0000313" key="3">
    <source>
        <dbReference type="Proteomes" id="UP001595925"/>
    </source>
</evidence>
<name>A0ABD5QF52_9EURY</name>
<sequence length="98" mass="10863">MVPDHDDGGDSLELRLNGLYAALEATSELPIDREANRWLGEAEAVARDAAMNDLETTVARERVREVDRLLSEVGEVDSERARERVAEAKRLCGEILEG</sequence>
<accession>A0ABD5QF52</accession>
<protein>
    <recommendedName>
        <fullName evidence="1">DUF8152 domain-containing protein</fullName>
    </recommendedName>
</protein>
<reference evidence="2 3" key="1">
    <citation type="journal article" date="2019" name="Int. J. Syst. Evol. Microbiol.">
        <title>The Global Catalogue of Microorganisms (GCM) 10K type strain sequencing project: providing services to taxonomists for standard genome sequencing and annotation.</title>
        <authorList>
            <consortium name="The Broad Institute Genomics Platform"/>
            <consortium name="The Broad Institute Genome Sequencing Center for Infectious Disease"/>
            <person name="Wu L."/>
            <person name="Ma J."/>
        </authorList>
    </citation>
    <scope>NUCLEOTIDE SEQUENCE [LARGE SCALE GENOMIC DNA]</scope>
    <source>
        <strain evidence="2 3">CGMCC 1.15824</strain>
    </source>
</reference>
<dbReference type="AlphaFoldDB" id="A0ABD5QF52"/>
<organism evidence="2 3">
    <name type="scientific">Saliphagus infecundisoli</name>
    <dbReference type="NCBI Taxonomy" id="1849069"/>
    <lineage>
        <taxon>Archaea</taxon>
        <taxon>Methanobacteriati</taxon>
        <taxon>Methanobacteriota</taxon>
        <taxon>Stenosarchaea group</taxon>
        <taxon>Halobacteria</taxon>
        <taxon>Halobacteriales</taxon>
        <taxon>Natrialbaceae</taxon>
        <taxon>Saliphagus</taxon>
    </lineage>
</organism>
<dbReference type="InterPro" id="IPR058465">
    <property type="entry name" value="DUF8152"/>
</dbReference>